<comment type="pathway">
    <text evidence="1 11">Metabolic intermediate biosynthesis; chorismate biosynthesis; chorismate from D-erythrose 4-phosphate and phosphoenolpyruvate: step 5/7.</text>
</comment>
<evidence type="ECO:0000256" key="2">
    <source>
        <dbReference type="ARBA" id="ARBA00006997"/>
    </source>
</evidence>
<evidence type="ECO:0000313" key="13">
    <source>
        <dbReference type="Proteomes" id="UP000035034"/>
    </source>
</evidence>
<proteinExistence type="inferred from homology"/>
<dbReference type="Gene3D" id="3.40.50.300">
    <property type="entry name" value="P-loop containing nucleotide triphosphate hydrolases"/>
    <property type="match status" value="1"/>
</dbReference>
<dbReference type="InterPro" id="IPR023000">
    <property type="entry name" value="Shikimate_kinase_CS"/>
</dbReference>
<evidence type="ECO:0000256" key="11">
    <source>
        <dbReference type="HAMAP-Rule" id="MF_00109"/>
    </source>
</evidence>
<comment type="catalytic activity">
    <reaction evidence="10 11">
        <text>shikimate + ATP = 3-phosphoshikimate + ADP + H(+)</text>
        <dbReference type="Rhea" id="RHEA:13121"/>
        <dbReference type="ChEBI" id="CHEBI:15378"/>
        <dbReference type="ChEBI" id="CHEBI:30616"/>
        <dbReference type="ChEBI" id="CHEBI:36208"/>
        <dbReference type="ChEBI" id="CHEBI:145989"/>
        <dbReference type="ChEBI" id="CHEBI:456216"/>
        <dbReference type="EC" id="2.7.1.71"/>
    </reaction>
</comment>
<dbReference type="GO" id="GO:0008652">
    <property type="term" value="P:amino acid biosynthetic process"/>
    <property type="evidence" value="ECO:0007669"/>
    <property type="project" value="UniProtKB-KW"/>
</dbReference>
<evidence type="ECO:0000256" key="1">
    <source>
        <dbReference type="ARBA" id="ARBA00004842"/>
    </source>
</evidence>
<keyword evidence="4 11" id="KW-0028">Amino-acid biosynthesis</keyword>
<gene>
    <name evidence="11 12" type="primary">aroK</name>
    <name evidence="12" type="ORF">GOEFS_050_00200</name>
</gene>
<dbReference type="InterPro" id="IPR031322">
    <property type="entry name" value="Shikimate/glucono_kinase"/>
</dbReference>
<comment type="subunit">
    <text evidence="11">Monomer.</text>
</comment>
<feature type="binding site" evidence="11">
    <location>
        <position position="58"/>
    </location>
    <ligand>
        <name>substrate</name>
    </ligand>
</feature>
<dbReference type="InterPro" id="IPR027417">
    <property type="entry name" value="P-loop_NTPase"/>
</dbReference>
<evidence type="ECO:0000256" key="9">
    <source>
        <dbReference type="ARBA" id="ARBA00023141"/>
    </source>
</evidence>
<dbReference type="GO" id="GO:0009423">
    <property type="term" value="P:chorismate biosynthetic process"/>
    <property type="evidence" value="ECO:0007669"/>
    <property type="project" value="UniProtKB-UniRule"/>
</dbReference>
<protein>
    <recommendedName>
        <fullName evidence="3 11">Shikimate kinase</fullName>
        <shortName evidence="11">SK</shortName>
        <ecNumber evidence="3 11">2.7.1.71</ecNumber>
    </recommendedName>
</protein>
<dbReference type="Pfam" id="PF01202">
    <property type="entry name" value="SKI"/>
    <property type="match status" value="1"/>
</dbReference>
<feature type="binding site" evidence="11">
    <location>
        <position position="16"/>
    </location>
    <ligand>
        <name>Mg(2+)</name>
        <dbReference type="ChEBI" id="CHEBI:18420"/>
    </ligand>
</feature>
<comment type="cofactor">
    <cofactor evidence="11">
        <name>Mg(2+)</name>
        <dbReference type="ChEBI" id="CHEBI:18420"/>
    </cofactor>
    <text evidence="11">Binds 1 Mg(2+) ion per subunit.</text>
</comment>
<dbReference type="Proteomes" id="UP000035034">
    <property type="component" value="Unassembled WGS sequence"/>
</dbReference>
<dbReference type="CDD" id="cd00464">
    <property type="entry name" value="SK"/>
    <property type="match status" value="1"/>
</dbReference>
<dbReference type="SUPFAM" id="SSF52540">
    <property type="entry name" value="P-loop containing nucleoside triphosphate hydrolases"/>
    <property type="match status" value="1"/>
</dbReference>
<dbReference type="GO" id="GO:0004765">
    <property type="term" value="F:shikimate kinase activity"/>
    <property type="evidence" value="ECO:0007669"/>
    <property type="project" value="UniProtKB-UniRule"/>
</dbReference>
<dbReference type="UniPathway" id="UPA00053">
    <property type="reaction ID" value="UER00088"/>
</dbReference>
<feature type="binding site" evidence="11">
    <location>
        <begin position="12"/>
        <end position="17"/>
    </location>
    <ligand>
        <name>ATP</name>
        <dbReference type="ChEBI" id="CHEBI:30616"/>
    </ligand>
</feature>
<dbReference type="OrthoDB" id="9800332at2"/>
<accession>H0QZJ1</accession>
<feature type="binding site" evidence="11">
    <location>
        <position position="34"/>
    </location>
    <ligand>
        <name>substrate</name>
    </ligand>
</feature>
<dbReference type="InterPro" id="IPR000623">
    <property type="entry name" value="Shikimate_kinase/TSH1"/>
</dbReference>
<organism evidence="12 13">
    <name type="scientific">Gordonia effusa NBRC 100432</name>
    <dbReference type="NCBI Taxonomy" id="1077974"/>
    <lineage>
        <taxon>Bacteria</taxon>
        <taxon>Bacillati</taxon>
        <taxon>Actinomycetota</taxon>
        <taxon>Actinomycetes</taxon>
        <taxon>Mycobacteriales</taxon>
        <taxon>Gordoniaceae</taxon>
        <taxon>Gordonia</taxon>
    </lineage>
</organism>
<dbReference type="GO" id="GO:0005829">
    <property type="term" value="C:cytosol"/>
    <property type="evidence" value="ECO:0007669"/>
    <property type="project" value="TreeGrafter"/>
</dbReference>
<name>H0QZJ1_9ACTN</name>
<dbReference type="STRING" id="1077974.GOEFS_050_00200"/>
<dbReference type="EMBL" id="BAEH01000050">
    <property type="protein sequence ID" value="GAB18242.1"/>
    <property type="molecule type" value="Genomic_DNA"/>
</dbReference>
<dbReference type="GO" id="GO:0000287">
    <property type="term" value="F:magnesium ion binding"/>
    <property type="evidence" value="ECO:0007669"/>
    <property type="project" value="UniProtKB-UniRule"/>
</dbReference>
<reference evidence="12 13" key="1">
    <citation type="submission" date="2011-12" db="EMBL/GenBank/DDBJ databases">
        <title>Whole genome shotgun sequence of Gordonia effusa NBRC 100432.</title>
        <authorList>
            <person name="Yoshida I."/>
            <person name="Takarada H."/>
            <person name="Hosoyama A."/>
            <person name="Tsuchikane K."/>
            <person name="Katsumata H."/>
            <person name="Yamazaki S."/>
            <person name="Fujita N."/>
        </authorList>
    </citation>
    <scope>NUCLEOTIDE SEQUENCE [LARGE SCALE GENOMIC DNA]</scope>
    <source>
        <strain evidence="12 13">NBRC 100432</strain>
    </source>
</reference>
<evidence type="ECO:0000256" key="7">
    <source>
        <dbReference type="ARBA" id="ARBA00022777"/>
    </source>
</evidence>
<evidence type="ECO:0000256" key="5">
    <source>
        <dbReference type="ARBA" id="ARBA00022679"/>
    </source>
</evidence>
<dbReference type="PANTHER" id="PTHR21087:SF16">
    <property type="entry name" value="SHIKIMATE KINASE 1, CHLOROPLASTIC"/>
    <property type="match status" value="1"/>
</dbReference>
<feature type="binding site" evidence="11">
    <location>
        <position position="116"/>
    </location>
    <ligand>
        <name>ATP</name>
        <dbReference type="ChEBI" id="CHEBI:30616"/>
    </ligand>
</feature>
<feature type="binding site" evidence="11">
    <location>
        <position position="135"/>
    </location>
    <ligand>
        <name>substrate</name>
    </ligand>
</feature>
<keyword evidence="13" id="KW-1185">Reference proteome</keyword>
<evidence type="ECO:0000256" key="6">
    <source>
        <dbReference type="ARBA" id="ARBA00022741"/>
    </source>
</evidence>
<keyword evidence="9 11" id="KW-0057">Aromatic amino acid biosynthesis</keyword>
<dbReference type="GO" id="GO:0005524">
    <property type="term" value="F:ATP binding"/>
    <property type="evidence" value="ECO:0007669"/>
    <property type="project" value="UniProtKB-UniRule"/>
</dbReference>
<comment type="subcellular location">
    <subcellularLocation>
        <location evidence="11">Cytoplasm</location>
    </subcellularLocation>
</comment>
<keyword evidence="8 11" id="KW-0067">ATP-binding</keyword>
<dbReference type="PANTHER" id="PTHR21087">
    <property type="entry name" value="SHIKIMATE KINASE"/>
    <property type="match status" value="1"/>
</dbReference>
<keyword evidence="11" id="KW-0479">Metal-binding</keyword>
<comment type="similarity">
    <text evidence="2 11">Belongs to the shikimate kinase family.</text>
</comment>
<keyword evidence="11" id="KW-0460">Magnesium</keyword>
<comment type="caution">
    <text evidence="11">Lacks conserved residue(s) required for the propagation of feature annotation.</text>
</comment>
<evidence type="ECO:0000256" key="8">
    <source>
        <dbReference type="ARBA" id="ARBA00022840"/>
    </source>
</evidence>
<evidence type="ECO:0000256" key="3">
    <source>
        <dbReference type="ARBA" id="ARBA00012154"/>
    </source>
</evidence>
<dbReference type="eggNOG" id="COG0703">
    <property type="taxonomic scope" value="Bacteria"/>
</dbReference>
<evidence type="ECO:0000256" key="10">
    <source>
        <dbReference type="ARBA" id="ARBA00048567"/>
    </source>
</evidence>
<dbReference type="PRINTS" id="PR01100">
    <property type="entry name" value="SHIKIMTKNASE"/>
</dbReference>
<keyword evidence="5 11" id="KW-0808">Transferase</keyword>
<comment type="function">
    <text evidence="11">Catalyzes the specific phosphorylation of the 3-hydroxyl group of shikimic acid using ATP as a cosubstrate.</text>
</comment>
<dbReference type="PROSITE" id="PS01128">
    <property type="entry name" value="SHIKIMATE_KINASE"/>
    <property type="match status" value="1"/>
</dbReference>
<comment type="caution">
    <text evidence="12">The sequence shown here is derived from an EMBL/GenBank/DDBJ whole genome shotgun (WGS) entry which is preliminary data.</text>
</comment>
<dbReference type="HAMAP" id="MF_00109">
    <property type="entry name" value="Shikimate_kinase"/>
    <property type="match status" value="1"/>
</dbReference>
<feature type="binding site" evidence="11">
    <location>
        <position position="80"/>
    </location>
    <ligand>
        <name>substrate</name>
    </ligand>
</feature>
<keyword evidence="7 11" id="KW-0418">Kinase</keyword>
<keyword evidence="11" id="KW-0963">Cytoplasm</keyword>
<dbReference type="AlphaFoldDB" id="H0QZJ1"/>
<sequence length="178" mass="18546">MTPIVVLTGFMGSGKSTVGQALSRTLDVDFTDTDSELERQTGRAIAEIFADDGEQAFRTLELATVRDVLASSSGIVSLGGGSVTVPEIRAALAGHHVVYLEISAADGFARVAGTDRPLLAADDPADRYAELLDARRDIYRSVATHTVDANDAVDNLVTTIINALPDAGGQAATTGEQA</sequence>
<evidence type="ECO:0000256" key="4">
    <source>
        <dbReference type="ARBA" id="ARBA00022605"/>
    </source>
</evidence>
<dbReference type="EC" id="2.7.1.71" evidence="3 11"/>
<keyword evidence="6 11" id="KW-0547">Nucleotide-binding</keyword>
<evidence type="ECO:0000313" key="12">
    <source>
        <dbReference type="EMBL" id="GAB18242.1"/>
    </source>
</evidence>
<dbReference type="GO" id="GO:0009073">
    <property type="term" value="P:aromatic amino acid family biosynthetic process"/>
    <property type="evidence" value="ECO:0007669"/>
    <property type="project" value="UniProtKB-KW"/>
</dbReference>